<evidence type="ECO:0000313" key="5">
    <source>
        <dbReference type="Ensembl" id="ENSMMOP00000010573.1"/>
    </source>
</evidence>
<dbReference type="Gene3D" id="1.10.472.10">
    <property type="entry name" value="Cyclin-like"/>
    <property type="match status" value="1"/>
</dbReference>
<dbReference type="GO" id="GO:0005634">
    <property type="term" value="C:nucleus"/>
    <property type="evidence" value="ECO:0007669"/>
    <property type="project" value="TreeGrafter"/>
</dbReference>
<reference evidence="5" key="1">
    <citation type="submission" date="2025-08" db="UniProtKB">
        <authorList>
            <consortium name="Ensembl"/>
        </authorList>
    </citation>
    <scope>IDENTIFICATION</scope>
</reference>
<keyword evidence="3" id="KW-0479">Metal-binding</keyword>
<dbReference type="InterPro" id="IPR013137">
    <property type="entry name" value="Znf_TFIIB"/>
</dbReference>
<dbReference type="PANTHER" id="PTHR11618">
    <property type="entry name" value="TRANSCRIPTION INITIATION FACTOR IIB-RELATED"/>
    <property type="match status" value="1"/>
</dbReference>
<dbReference type="GO" id="GO:0097550">
    <property type="term" value="C:transcription preinitiation complex"/>
    <property type="evidence" value="ECO:0007669"/>
    <property type="project" value="TreeGrafter"/>
</dbReference>
<accession>A0A3Q3W890</accession>
<protein>
    <recommendedName>
        <fullName evidence="4">TFIIB-type domain-containing protein</fullName>
    </recommendedName>
</protein>
<feature type="domain" description="TFIIB-type" evidence="4">
    <location>
        <begin position="4"/>
        <end position="37"/>
    </location>
</feature>
<dbReference type="PROSITE" id="PS51134">
    <property type="entry name" value="ZF_TFIIB"/>
    <property type="match status" value="1"/>
</dbReference>
<dbReference type="InterPro" id="IPR000812">
    <property type="entry name" value="TFIIB"/>
</dbReference>
<reference evidence="5" key="2">
    <citation type="submission" date="2025-09" db="UniProtKB">
        <authorList>
            <consortium name="Ensembl"/>
        </authorList>
    </citation>
    <scope>IDENTIFICATION</scope>
</reference>
<keyword evidence="1" id="KW-0805">Transcription regulation</keyword>
<dbReference type="SUPFAM" id="SSF57783">
    <property type="entry name" value="Zinc beta-ribbon"/>
    <property type="match status" value="1"/>
</dbReference>
<dbReference type="Ensembl" id="ENSMMOT00000010756.1">
    <property type="protein sequence ID" value="ENSMMOP00000010573.1"/>
    <property type="gene ID" value="ENSMMOG00000008159.1"/>
</dbReference>
<sequence>MSRAGLSCPGCGSSNIVDDDLYSQAQLVCTDCGSVVSEGVLADDPVGDVSYSRTTAVAKKPCVNQIKGVQRVRAMCRILRVNKAIEELSQDYFNRAYQHESFIKVTLQKKDVLGGCCLLVSCRLLNWPITMGTISSLLDANPAQVGAVYQELVKILNIEAPTVNFTDVLEAHMKCSNILNVACLL</sequence>
<evidence type="ECO:0000313" key="6">
    <source>
        <dbReference type="Proteomes" id="UP000261620"/>
    </source>
</evidence>
<keyword evidence="3" id="KW-0862">Zinc</keyword>
<dbReference type="PANTHER" id="PTHR11618:SF5">
    <property type="entry name" value="TRANSCRIPTION FACTOR IIIB 50 KDA SUBUNIT"/>
    <property type="match status" value="1"/>
</dbReference>
<dbReference type="Gene3D" id="2.20.25.10">
    <property type="match status" value="1"/>
</dbReference>
<evidence type="ECO:0000256" key="3">
    <source>
        <dbReference type="PROSITE-ProRule" id="PRU00469"/>
    </source>
</evidence>
<name>A0A3Q3W890_MOLML</name>
<evidence type="ECO:0000256" key="2">
    <source>
        <dbReference type="ARBA" id="ARBA00023163"/>
    </source>
</evidence>
<dbReference type="AlphaFoldDB" id="A0A3Q3W890"/>
<evidence type="ECO:0000256" key="1">
    <source>
        <dbReference type="ARBA" id="ARBA00023015"/>
    </source>
</evidence>
<dbReference type="GO" id="GO:0008270">
    <property type="term" value="F:zinc ion binding"/>
    <property type="evidence" value="ECO:0007669"/>
    <property type="project" value="UniProtKB-KW"/>
</dbReference>
<dbReference type="GO" id="GO:0017025">
    <property type="term" value="F:TBP-class protein binding"/>
    <property type="evidence" value="ECO:0007669"/>
    <property type="project" value="TreeGrafter"/>
</dbReference>
<proteinExistence type="predicted"/>
<dbReference type="InterPro" id="IPR036915">
    <property type="entry name" value="Cyclin-like_sf"/>
</dbReference>
<dbReference type="PRINTS" id="PR00685">
    <property type="entry name" value="TIFACTORIIB"/>
</dbReference>
<dbReference type="Pfam" id="PF08271">
    <property type="entry name" value="Zn_Ribbon_TF"/>
    <property type="match status" value="1"/>
</dbReference>
<dbReference type="GO" id="GO:0070897">
    <property type="term" value="P:transcription preinitiation complex assembly"/>
    <property type="evidence" value="ECO:0007669"/>
    <property type="project" value="InterPro"/>
</dbReference>
<dbReference type="Proteomes" id="UP000261620">
    <property type="component" value="Unplaced"/>
</dbReference>
<organism evidence="5 6">
    <name type="scientific">Mola mola</name>
    <name type="common">Ocean sunfish</name>
    <name type="synonym">Tetraodon mola</name>
    <dbReference type="NCBI Taxonomy" id="94237"/>
    <lineage>
        <taxon>Eukaryota</taxon>
        <taxon>Metazoa</taxon>
        <taxon>Chordata</taxon>
        <taxon>Craniata</taxon>
        <taxon>Vertebrata</taxon>
        <taxon>Euteleostomi</taxon>
        <taxon>Actinopterygii</taxon>
        <taxon>Neopterygii</taxon>
        <taxon>Teleostei</taxon>
        <taxon>Neoteleostei</taxon>
        <taxon>Acanthomorphata</taxon>
        <taxon>Eupercaria</taxon>
        <taxon>Tetraodontiformes</taxon>
        <taxon>Molidae</taxon>
        <taxon>Mola</taxon>
    </lineage>
</organism>
<dbReference type="SUPFAM" id="SSF47954">
    <property type="entry name" value="Cyclin-like"/>
    <property type="match status" value="1"/>
</dbReference>
<evidence type="ECO:0000259" key="4">
    <source>
        <dbReference type="PROSITE" id="PS51134"/>
    </source>
</evidence>
<keyword evidence="6" id="KW-1185">Reference proteome</keyword>
<keyword evidence="2" id="KW-0804">Transcription</keyword>
<keyword evidence="3" id="KW-0863">Zinc-finger</keyword>